<evidence type="ECO:0000256" key="7">
    <source>
        <dbReference type="RuleBase" id="RU363032"/>
    </source>
</evidence>
<dbReference type="PANTHER" id="PTHR32243:SF24">
    <property type="entry name" value="DIACETYLCHITOBIOSE UPTAKE SYSTEM PERMEASE PROTEIN NGCG"/>
    <property type="match status" value="1"/>
</dbReference>
<dbReference type="Proteomes" id="UP000256520">
    <property type="component" value="Unassembled WGS sequence"/>
</dbReference>
<reference evidence="10" key="1">
    <citation type="submission" date="2017-11" db="EMBL/GenBank/DDBJ databases">
        <authorList>
            <person name="Zhu W."/>
        </authorList>
    </citation>
    <scope>NUCLEOTIDE SEQUENCE [LARGE SCALE GENOMIC DNA]</scope>
    <source>
        <strain evidence="10">CAU 1051</strain>
    </source>
</reference>
<evidence type="ECO:0000256" key="4">
    <source>
        <dbReference type="ARBA" id="ARBA00022692"/>
    </source>
</evidence>
<dbReference type="PANTHER" id="PTHR32243">
    <property type="entry name" value="MALTOSE TRANSPORT SYSTEM PERMEASE-RELATED"/>
    <property type="match status" value="1"/>
</dbReference>
<feature type="transmembrane region" description="Helical" evidence="7">
    <location>
        <begin position="138"/>
        <end position="157"/>
    </location>
</feature>
<gene>
    <name evidence="9" type="ORF">CWR45_05210</name>
</gene>
<name>A0A3D8PXX9_9BACI</name>
<feature type="domain" description="ABC transmembrane type-1" evidence="8">
    <location>
        <begin position="70"/>
        <end position="261"/>
    </location>
</feature>
<evidence type="ECO:0000256" key="1">
    <source>
        <dbReference type="ARBA" id="ARBA00004651"/>
    </source>
</evidence>
<dbReference type="InterPro" id="IPR000515">
    <property type="entry name" value="MetI-like"/>
</dbReference>
<evidence type="ECO:0000313" key="10">
    <source>
        <dbReference type="Proteomes" id="UP000256520"/>
    </source>
</evidence>
<dbReference type="GO" id="GO:0005886">
    <property type="term" value="C:plasma membrane"/>
    <property type="evidence" value="ECO:0007669"/>
    <property type="project" value="UniProtKB-SubCell"/>
</dbReference>
<comment type="subcellular location">
    <subcellularLocation>
        <location evidence="1 7">Cell membrane</location>
        <topology evidence="1 7">Multi-pass membrane protein</topology>
    </subcellularLocation>
</comment>
<dbReference type="Pfam" id="PF00528">
    <property type="entry name" value="BPD_transp_1"/>
    <property type="match status" value="1"/>
</dbReference>
<dbReference type="CDD" id="cd06261">
    <property type="entry name" value="TM_PBP2"/>
    <property type="match status" value="1"/>
</dbReference>
<keyword evidence="10" id="KW-1185">Reference proteome</keyword>
<keyword evidence="5 7" id="KW-1133">Transmembrane helix</keyword>
<feature type="transmembrane region" description="Helical" evidence="7">
    <location>
        <begin position="198"/>
        <end position="218"/>
    </location>
</feature>
<keyword evidence="2 7" id="KW-0813">Transport</keyword>
<dbReference type="RefSeq" id="WP_115748744.1">
    <property type="nucleotide sequence ID" value="NZ_PIOD01000005.1"/>
</dbReference>
<evidence type="ECO:0000256" key="2">
    <source>
        <dbReference type="ARBA" id="ARBA00022448"/>
    </source>
</evidence>
<feature type="transmembrane region" description="Helical" evidence="7">
    <location>
        <begin position="105"/>
        <end position="126"/>
    </location>
</feature>
<dbReference type="InterPro" id="IPR035906">
    <property type="entry name" value="MetI-like_sf"/>
</dbReference>
<keyword evidence="6 7" id="KW-0472">Membrane</keyword>
<feature type="transmembrane region" description="Helical" evidence="7">
    <location>
        <begin position="238"/>
        <end position="261"/>
    </location>
</feature>
<comment type="caution">
    <text evidence="9">The sequence shown here is derived from an EMBL/GenBank/DDBJ whole genome shotgun (WGS) entry which is preliminary data.</text>
</comment>
<dbReference type="Gene3D" id="1.10.3720.10">
    <property type="entry name" value="MetI-like"/>
    <property type="match status" value="1"/>
</dbReference>
<evidence type="ECO:0000313" key="9">
    <source>
        <dbReference type="EMBL" id="RDW20632.1"/>
    </source>
</evidence>
<evidence type="ECO:0000256" key="3">
    <source>
        <dbReference type="ARBA" id="ARBA00022475"/>
    </source>
</evidence>
<dbReference type="PROSITE" id="PS50928">
    <property type="entry name" value="ABC_TM1"/>
    <property type="match status" value="1"/>
</dbReference>
<keyword evidence="3" id="KW-1003">Cell membrane</keyword>
<evidence type="ECO:0000256" key="6">
    <source>
        <dbReference type="ARBA" id="ARBA00023136"/>
    </source>
</evidence>
<sequence length="276" mass="30609">MRPGNLIQKTSLYIFAAMLLVFSGYPFLYMVSTSFKTMGEFFDNPFSIISGSLTLDQFASVFEMGLHTYFINSIIITVASVAIVVFVSALASYPLSRMKFRLNRPLFVLFLVGMMIPVHASLIPIFMMSNELGFYDTLFALLGPYVAFALPISIFIMTQFMSDIPVELEEAAKMDGAGHWKIFSKVILPNIKPAISTVVIYNFVHIWNEFVFALVLIQDKGNMTLPIGLQKFYGEFSVNVPGIMAALTLSSVPVILIFILAQEKVVKGLTSGSVKG</sequence>
<dbReference type="OrthoDB" id="9784933at2"/>
<evidence type="ECO:0000259" key="8">
    <source>
        <dbReference type="PROSITE" id="PS50928"/>
    </source>
</evidence>
<comment type="similarity">
    <text evidence="7">Belongs to the binding-protein-dependent transport system permease family.</text>
</comment>
<dbReference type="GO" id="GO:0055085">
    <property type="term" value="P:transmembrane transport"/>
    <property type="evidence" value="ECO:0007669"/>
    <property type="project" value="InterPro"/>
</dbReference>
<organism evidence="9 10">
    <name type="scientific">Oceanobacillus chungangensis</name>
    <dbReference type="NCBI Taxonomy" id="1229152"/>
    <lineage>
        <taxon>Bacteria</taxon>
        <taxon>Bacillati</taxon>
        <taxon>Bacillota</taxon>
        <taxon>Bacilli</taxon>
        <taxon>Bacillales</taxon>
        <taxon>Bacillaceae</taxon>
        <taxon>Oceanobacillus</taxon>
    </lineage>
</organism>
<dbReference type="SUPFAM" id="SSF161098">
    <property type="entry name" value="MetI-like"/>
    <property type="match status" value="1"/>
</dbReference>
<keyword evidence="4 7" id="KW-0812">Transmembrane</keyword>
<dbReference type="InterPro" id="IPR050901">
    <property type="entry name" value="BP-dep_ABC_trans_perm"/>
</dbReference>
<protein>
    <submittedName>
        <fullName evidence="9">Carbohydrate ABC transporter permease</fullName>
    </submittedName>
</protein>
<proteinExistence type="inferred from homology"/>
<feature type="transmembrane region" description="Helical" evidence="7">
    <location>
        <begin position="69"/>
        <end position="93"/>
    </location>
</feature>
<accession>A0A3D8PXX9</accession>
<dbReference type="EMBL" id="PIOD01000005">
    <property type="protein sequence ID" value="RDW20632.1"/>
    <property type="molecule type" value="Genomic_DNA"/>
</dbReference>
<evidence type="ECO:0000256" key="5">
    <source>
        <dbReference type="ARBA" id="ARBA00022989"/>
    </source>
</evidence>
<dbReference type="AlphaFoldDB" id="A0A3D8PXX9"/>
<feature type="transmembrane region" description="Helical" evidence="7">
    <location>
        <begin position="12"/>
        <end position="31"/>
    </location>
</feature>